<gene>
    <name evidence="1" type="ORF">B8W66_08555</name>
</gene>
<organism evidence="1 2">
    <name type="scientific">Mycobacterium decipiens</name>
    <dbReference type="NCBI Taxonomy" id="1430326"/>
    <lineage>
        <taxon>Bacteria</taxon>
        <taxon>Bacillati</taxon>
        <taxon>Actinomycetota</taxon>
        <taxon>Actinomycetes</taxon>
        <taxon>Mycobacteriales</taxon>
        <taxon>Mycobacteriaceae</taxon>
        <taxon>Mycobacterium</taxon>
    </lineage>
</organism>
<evidence type="ECO:0000313" key="2">
    <source>
        <dbReference type="Proteomes" id="UP000193247"/>
    </source>
</evidence>
<dbReference type="Proteomes" id="UP000193247">
    <property type="component" value="Unassembled WGS sequence"/>
</dbReference>
<evidence type="ECO:0000313" key="1">
    <source>
        <dbReference type="EMBL" id="OSC41426.1"/>
    </source>
</evidence>
<protein>
    <submittedName>
        <fullName evidence="1">Uncharacterized protein</fullName>
    </submittedName>
</protein>
<proteinExistence type="predicted"/>
<name>A0A1X2LWA3_9MYCO</name>
<sequence>MERALTSHGTDSAPAFVVTTRGTLTPFSIDDDAFAEWLVAHGGELARNLLARGDQAPGQALSDLAHWALSAAVLVGDPGIELNVHGCVTEETGYVVRLNNRGGHQQLVGLIRGWHELRWPPSDLTLSEKIRCYLQQVCDVANTLLNDLRATPPPRHARCWDSAAVDRYPVARSGY</sequence>
<accession>A0A1X2LWA3</accession>
<keyword evidence="2" id="KW-1185">Reference proteome</keyword>
<reference evidence="1 2" key="1">
    <citation type="submission" date="2017-04" db="EMBL/GenBank/DDBJ databases">
        <title>The new phylogeny of genus Mycobacterium.</title>
        <authorList>
            <person name="Tortoli E."/>
            <person name="Trovato A."/>
            <person name="Cirillo D.M."/>
        </authorList>
    </citation>
    <scope>NUCLEOTIDE SEQUENCE [LARGE SCALE GENOMIC DNA]</scope>
    <source>
        <strain evidence="1 2">TBL 1200985</strain>
    </source>
</reference>
<dbReference type="AlphaFoldDB" id="A0A1X2LWA3"/>
<comment type="caution">
    <text evidence="1">The sequence shown here is derived from an EMBL/GenBank/DDBJ whole genome shotgun (WGS) entry which is preliminary data.</text>
</comment>
<dbReference type="EMBL" id="NCXP01000007">
    <property type="protein sequence ID" value="OSC41426.1"/>
    <property type="molecule type" value="Genomic_DNA"/>
</dbReference>